<dbReference type="InterPro" id="IPR009003">
    <property type="entry name" value="Peptidase_S1_PA"/>
</dbReference>
<evidence type="ECO:0000313" key="4">
    <source>
        <dbReference type="Proteomes" id="UP000198864"/>
    </source>
</evidence>
<evidence type="ECO:0000256" key="2">
    <source>
        <dbReference type="SAM" id="Phobius"/>
    </source>
</evidence>
<organism evidence="3 4">
    <name type="scientific">Micromonospora saelicesensis</name>
    <dbReference type="NCBI Taxonomy" id="285676"/>
    <lineage>
        <taxon>Bacteria</taxon>
        <taxon>Bacillati</taxon>
        <taxon>Actinomycetota</taxon>
        <taxon>Actinomycetes</taxon>
        <taxon>Micromonosporales</taxon>
        <taxon>Micromonosporaceae</taxon>
        <taxon>Micromonospora</taxon>
    </lineage>
</organism>
<accession>A0A1C4TZS7</accession>
<feature type="transmembrane region" description="Helical" evidence="2">
    <location>
        <begin position="227"/>
        <end position="250"/>
    </location>
</feature>
<dbReference type="STRING" id="285676.GA0070561_0552"/>
<evidence type="ECO:0000256" key="1">
    <source>
        <dbReference type="SAM" id="MobiDB-lite"/>
    </source>
</evidence>
<keyword evidence="2" id="KW-1133">Transmembrane helix</keyword>
<dbReference type="SUPFAM" id="SSF50494">
    <property type="entry name" value="Trypsin-like serine proteases"/>
    <property type="match status" value="1"/>
</dbReference>
<keyword evidence="2" id="KW-0812">Transmembrane</keyword>
<protein>
    <submittedName>
        <fullName evidence="3">Trypsin-like peptidase domain-containing protein</fullName>
    </submittedName>
</protein>
<dbReference type="Pfam" id="PF13365">
    <property type="entry name" value="Trypsin_2"/>
    <property type="match status" value="1"/>
</dbReference>
<proteinExistence type="predicted"/>
<feature type="transmembrane region" description="Helical" evidence="2">
    <location>
        <begin position="624"/>
        <end position="649"/>
    </location>
</feature>
<name>A0A1C4TZS7_9ACTN</name>
<dbReference type="Proteomes" id="UP000198864">
    <property type="component" value="Unassembled WGS sequence"/>
</dbReference>
<keyword evidence="2" id="KW-0472">Membrane</keyword>
<sequence>MQPEGPYRFTHLLGGSPVGKAWAAIDEQGRFVSVAVLDATVAAAPGWREAFAEVANALAQSPDGPPITYADFSAAAPWVAYAAEAGPAPEKLFRALGVEYQPVPAAPRPVSAPPQPVSGVPQPVSGVPQPVSGVPQPVSGVPQPVVDMPHAPWAVQSAAIPNQPPAHPVSAAPASSAPASPAGPAGHDVAPTPATVSGPPADVPPFDPYAAPVRRIKPSAPPKRRTGLWAGVAALALVAVVGGGAGIYALSSDEPGEPETPPTATSSGFPAATPLAPGLKPWAQAALRSPEERALAVAGPSMVFVEVMFTGYVRNKAGGALLDKAPVTFSRRCSGVVVQHEGYVLSNSQCVQPTPDVLVGGALNAVANRLVAEGSLQAKDISTYTRTRLNTSVLTGANAGDQPETRLYGQLNIAKGEVTDSPAIAGTVVRALPIEAGNVALIKLEQKNLPTSELNTSASVNPETSLLVLGYGTTDTSFRAATYTVLSKTVTVTGIDSSTPLNPYRINEDLGLYSRGGIAIDPSGRVVGMLDNDVLRPDKANRLVVPVSAMTALLQAAGVTNALGKADNQYRSGLDAYFAGDESTAIARFDEAARNSPANLLAQSYRQAAVDSRGPGDDSGGSSWAVPVIAAAGGALAVAVVVAVAMLLARRRNSRF</sequence>
<gene>
    <name evidence="3" type="ORF">GA0070561_0552</name>
</gene>
<dbReference type="EMBL" id="FMCR01000001">
    <property type="protein sequence ID" value="SCE64953.1"/>
    <property type="molecule type" value="Genomic_DNA"/>
</dbReference>
<feature type="region of interest" description="Disordered" evidence="1">
    <location>
        <begin position="160"/>
        <end position="203"/>
    </location>
</feature>
<dbReference type="AlphaFoldDB" id="A0A1C4TZS7"/>
<reference evidence="3 4" key="1">
    <citation type="submission" date="2016-06" db="EMBL/GenBank/DDBJ databases">
        <authorList>
            <person name="Kjaerup R.B."/>
            <person name="Dalgaard T.S."/>
            <person name="Juul-Madsen H.R."/>
        </authorList>
    </citation>
    <scope>NUCLEOTIDE SEQUENCE [LARGE SCALE GENOMIC DNA]</scope>
    <source>
        <strain evidence="3 4">DSM 44871</strain>
    </source>
</reference>
<feature type="compositionally biased region" description="Low complexity" evidence="1">
    <location>
        <begin position="168"/>
        <end position="185"/>
    </location>
</feature>
<evidence type="ECO:0000313" key="3">
    <source>
        <dbReference type="EMBL" id="SCE64953.1"/>
    </source>
</evidence>